<protein>
    <submittedName>
        <fullName evidence="1">Uncharacterized protein</fullName>
    </submittedName>
</protein>
<organism evidence="1 2">
    <name type="scientific">Sinomicrobium oceani</name>
    <dbReference type="NCBI Taxonomy" id="1150368"/>
    <lineage>
        <taxon>Bacteria</taxon>
        <taxon>Pseudomonadati</taxon>
        <taxon>Bacteroidota</taxon>
        <taxon>Flavobacteriia</taxon>
        <taxon>Flavobacteriales</taxon>
        <taxon>Flavobacteriaceae</taxon>
        <taxon>Sinomicrobium</taxon>
    </lineage>
</organism>
<gene>
    <name evidence="1" type="ORF">SAMN02927921_01997</name>
</gene>
<dbReference type="EMBL" id="FPJE01000009">
    <property type="protein sequence ID" value="SFW50432.1"/>
    <property type="molecule type" value="Genomic_DNA"/>
</dbReference>
<proteinExistence type="predicted"/>
<dbReference type="RefSeq" id="WP_175545773.1">
    <property type="nucleotide sequence ID" value="NZ_FPJE01000009.1"/>
</dbReference>
<dbReference type="AlphaFoldDB" id="A0A1K1PRZ9"/>
<evidence type="ECO:0000313" key="1">
    <source>
        <dbReference type="EMBL" id="SFW50432.1"/>
    </source>
</evidence>
<dbReference type="Proteomes" id="UP000182248">
    <property type="component" value="Unassembled WGS sequence"/>
</dbReference>
<evidence type="ECO:0000313" key="2">
    <source>
        <dbReference type="Proteomes" id="UP000182248"/>
    </source>
</evidence>
<accession>A0A1K1PRZ9</accession>
<sequence>MEFLVLLKQLDGKLTVNEEKIFDQWYNSSEFNRSYYQRFRDNYLGSDNM</sequence>
<dbReference type="STRING" id="1150368.SAMN02927921_01997"/>
<name>A0A1K1PRZ9_9FLAO</name>
<reference evidence="1 2" key="1">
    <citation type="submission" date="2016-11" db="EMBL/GenBank/DDBJ databases">
        <authorList>
            <person name="Jaros S."/>
            <person name="Januszkiewicz K."/>
            <person name="Wedrychowicz H."/>
        </authorList>
    </citation>
    <scope>NUCLEOTIDE SEQUENCE [LARGE SCALE GENOMIC DNA]</scope>
    <source>
        <strain evidence="1 2">CGMCC 1.12145</strain>
    </source>
</reference>
<keyword evidence="2" id="KW-1185">Reference proteome</keyword>